<dbReference type="EMBL" id="LLXH01000860">
    <property type="protein sequence ID" value="PKC62418.1"/>
    <property type="molecule type" value="Genomic_DNA"/>
</dbReference>
<dbReference type="VEuPathDB" id="FungiDB:FUN_016786"/>
<evidence type="ECO:0000313" key="1">
    <source>
        <dbReference type="EMBL" id="PKC03856.1"/>
    </source>
</evidence>
<name>A0A2I1EVG4_9GLOM</name>
<protein>
    <submittedName>
        <fullName evidence="2">Uncharacterized protein</fullName>
    </submittedName>
</protein>
<evidence type="ECO:0000313" key="3">
    <source>
        <dbReference type="Proteomes" id="UP000232688"/>
    </source>
</evidence>
<evidence type="ECO:0000313" key="4">
    <source>
        <dbReference type="Proteomes" id="UP000232722"/>
    </source>
</evidence>
<reference evidence="2 3" key="3">
    <citation type="submission" date="2017-10" db="EMBL/GenBank/DDBJ databases">
        <title>Extensive intraspecific genome diversity in a model arbuscular mycorrhizal fungus.</title>
        <authorList>
            <person name="Chen E.C.H."/>
            <person name="Morin E."/>
            <person name="Baudet D."/>
            <person name="Noel J."/>
            <person name="Ndikumana S."/>
            <person name="Charron P."/>
            <person name="St-Onge C."/>
            <person name="Giorgi J."/>
            <person name="Grigoriev I.V."/>
            <person name="Roux C."/>
            <person name="Martin F.M."/>
            <person name="Corradi N."/>
        </authorList>
    </citation>
    <scope>NUCLEOTIDE SEQUENCE [LARGE SCALE GENOMIC DNA]</scope>
    <source>
        <strain evidence="2 3">A1</strain>
    </source>
</reference>
<dbReference type="Proteomes" id="UP000232688">
    <property type="component" value="Unassembled WGS sequence"/>
</dbReference>
<accession>A0A2I1EVG4</accession>
<feature type="non-terminal residue" evidence="2">
    <location>
        <position position="137"/>
    </location>
</feature>
<proteinExistence type="predicted"/>
<dbReference type="EMBL" id="LLXJ01001108">
    <property type="protein sequence ID" value="PKC03856.1"/>
    <property type="molecule type" value="Genomic_DNA"/>
</dbReference>
<sequence>MEESDAVDDSVEDRVEISKKDNESIYTSNKINISNNHIYDEESLNVLSHEMDEDLNNHQDDLNSKIGELTNHENCSLPVSEVTNIPTSSSQYIIDGSFQLDDKIDYNTIGAEIEKVENEIDHYKSLLDQKRRRIEEK</sequence>
<organism evidence="2 3">
    <name type="scientific">Rhizophagus irregularis</name>
    <dbReference type="NCBI Taxonomy" id="588596"/>
    <lineage>
        <taxon>Eukaryota</taxon>
        <taxon>Fungi</taxon>
        <taxon>Fungi incertae sedis</taxon>
        <taxon>Mucoromycota</taxon>
        <taxon>Glomeromycotina</taxon>
        <taxon>Glomeromycetes</taxon>
        <taxon>Glomerales</taxon>
        <taxon>Glomeraceae</taxon>
        <taxon>Rhizophagus</taxon>
    </lineage>
</organism>
<dbReference type="OrthoDB" id="10446919at2759"/>
<dbReference type="Proteomes" id="UP000232722">
    <property type="component" value="Unassembled WGS sequence"/>
</dbReference>
<reference evidence="2 3" key="4">
    <citation type="submission" date="2017-10" db="EMBL/GenBank/DDBJ databases">
        <title>Genome analyses suggest a sexual origin of heterokaryosis in a supposedly ancient asexual fungus.</title>
        <authorList>
            <person name="Corradi N."/>
            <person name="Sedzielewska K."/>
            <person name="Noel J."/>
            <person name="Charron P."/>
            <person name="Farinelli L."/>
            <person name="Marton T."/>
            <person name="Kruger M."/>
            <person name="Pelin A."/>
            <person name="Brachmann A."/>
            <person name="Corradi N."/>
        </authorList>
    </citation>
    <scope>NUCLEOTIDE SEQUENCE [LARGE SCALE GENOMIC DNA]</scope>
    <source>
        <strain evidence="2 3">A1</strain>
    </source>
</reference>
<reference evidence="1 4" key="2">
    <citation type="submission" date="2017-09" db="EMBL/GenBank/DDBJ databases">
        <title>Extensive intraspecific genome diversity in a model arbuscular mycorrhizal fungus.</title>
        <authorList>
            <person name="Chen E.C."/>
            <person name="Morin E."/>
            <person name="Beaudet D."/>
            <person name="Noel J."/>
            <person name="Ndikumana S."/>
            <person name="Charron P."/>
            <person name="St-Onge C."/>
            <person name="Giorgi J."/>
            <person name="Grigoriev I.V."/>
            <person name="Roux C."/>
            <person name="Martin F.M."/>
            <person name="Corradi N."/>
        </authorList>
    </citation>
    <scope>NUCLEOTIDE SEQUENCE [LARGE SCALE GENOMIC DNA]</scope>
    <source>
        <strain evidence="1 4">A5</strain>
    </source>
</reference>
<comment type="caution">
    <text evidence="2">The sequence shown here is derived from an EMBL/GenBank/DDBJ whole genome shotgun (WGS) entry which is preliminary data.</text>
</comment>
<dbReference type="AlphaFoldDB" id="A0A2I1EVG4"/>
<dbReference type="VEuPathDB" id="FungiDB:RhiirFUN_013599"/>
<gene>
    <name evidence="2" type="ORF">RhiirA1_423851</name>
    <name evidence="1" type="ORF">RhiirA5_362893</name>
</gene>
<reference evidence="1 4" key="1">
    <citation type="submission" date="2016-04" db="EMBL/GenBank/DDBJ databases">
        <title>Genome analyses suggest a sexual origin of heterokaryosis in a supposedly ancient asexual fungus.</title>
        <authorList>
            <person name="Ropars J."/>
            <person name="Sedzielewska K."/>
            <person name="Noel J."/>
            <person name="Charron P."/>
            <person name="Farinelli L."/>
            <person name="Marton T."/>
            <person name="Kruger M."/>
            <person name="Pelin A."/>
            <person name="Brachmann A."/>
            <person name="Corradi N."/>
        </authorList>
    </citation>
    <scope>NUCLEOTIDE SEQUENCE [LARGE SCALE GENOMIC DNA]</scope>
    <source>
        <strain evidence="1 4">A5</strain>
    </source>
</reference>
<evidence type="ECO:0000313" key="2">
    <source>
        <dbReference type="EMBL" id="PKC62418.1"/>
    </source>
</evidence>
<dbReference type="VEuPathDB" id="FungiDB:RhiirA1_423851"/>